<protein>
    <submittedName>
        <fullName evidence="3">Uncharacterized protein</fullName>
    </submittedName>
</protein>
<evidence type="ECO:0000256" key="2">
    <source>
        <dbReference type="SAM" id="Phobius"/>
    </source>
</evidence>
<feature type="transmembrane region" description="Helical" evidence="2">
    <location>
        <begin position="21"/>
        <end position="38"/>
    </location>
</feature>
<accession>A0A1H5XY13</accession>
<organism evidence="3 4">
    <name type="scientific">Actinacidiphila yanglinensis</name>
    <dbReference type="NCBI Taxonomy" id="310779"/>
    <lineage>
        <taxon>Bacteria</taxon>
        <taxon>Bacillati</taxon>
        <taxon>Actinomycetota</taxon>
        <taxon>Actinomycetes</taxon>
        <taxon>Kitasatosporales</taxon>
        <taxon>Streptomycetaceae</taxon>
        <taxon>Actinacidiphila</taxon>
    </lineage>
</organism>
<name>A0A1H5XY13_9ACTN</name>
<dbReference type="Proteomes" id="UP000236754">
    <property type="component" value="Unassembled WGS sequence"/>
</dbReference>
<proteinExistence type="predicted"/>
<keyword evidence="4" id="KW-1185">Reference proteome</keyword>
<keyword evidence="2" id="KW-0472">Membrane</keyword>
<feature type="transmembrane region" description="Helical" evidence="2">
    <location>
        <begin position="44"/>
        <end position="63"/>
    </location>
</feature>
<keyword evidence="2" id="KW-1133">Transmembrane helix</keyword>
<gene>
    <name evidence="3" type="ORF">SAMN05216223_103470</name>
</gene>
<reference evidence="3 4" key="1">
    <citation type="submission" date="2016-10" db="EMBL/GenBank/DDBJ databases">
        <authorList>
            <person name="de Groot N.N."/>
        </authorList>
    </citation>
    <scope>NUCLEOTIDE SEQUENCE [LARGE SCALE GENOMIC DNA]</scope>
    <source>
        <strain evidence="3 4">CGMCC 4.2023</strain>
    </source>
</reference>
<feature type="region of interest" description="Disordered" evidence="1">
    <location>
        <begin position="69"/>
        <end position="99"/>
    </location>
</feature>
<dbReference type="RefSeq" id="WP_103885191.1">
    <property type="nucleotide sequence ID" value="NZ_FNVU01000003.1"/>
</dbReference>
<keyword evidence="2" id="KW-0812">Transmembrane</keyword>
<dbReference type="EMBL" id="FNVU01000003">
    <property type="protein sequence ID" value="SEG16558.1"/>
    <property type="molecule type" value="Genomic_DNA"/>
</dbReference>
<sequence>MPRTGYEPTKARSPLRLRLTLALLGVIWGVAAAVGFAMASQPGWAGICAFIALVAVVDVFVVLHRIHQGPHYQPGRDVPPYRLPETRRPRGVPRGGPRR</sequence>
<evidence type="ECO:0000313" key="4">
    <source>
        <dbReference type="Proteomes" id="UP000236754"/>
    </source>
</evidence>
<dbReference type="Pfam" id="PF19870">
    <property type="entry name" value="DUF6343"/>
    <property type="match status" value="1"/>
</dbReference>
<evidence type="ECO:0000256" key="1">
    <source>
        <dbReference type="SAM" id="MobiDB-lite"/>
    </source>
</evidence>
<evidence type="ECO:0000313" key="3">
    <source>
        <dbReference type="EMBL" id="SEG16558.1"/>
    </source>
</evidence>
<dbReference type="AlphaFoldDB" id="A0A1H5XY13"/>
<dbReference type="InterPro" id="IPR045924">
    <property type="entry name" value="DUF6343"/>
</dbReference>